<evidence type="ECO:0000259" key="1">
    <source>
        <dbReference type="PROSITE" id="PS50918"/>
    </source>
</evidence>
<dbReference type="GeneID" id="5914286"/>
<reference evidence="3" key="1">
    <citation type="submission" date="2007-12" db="EMBL/GenBank/DDBJ databases">
        <title>Annotation of Entamoeba dispar SAW760.</title>
        <authorList>
            <person name="Lorenzi H."/>
            <person name="Inman J."/>
            <person name="Schobel S."/>
            <person name="Amedeo P."/>
            <person name="Caler E."/>
        </authorList>
    </citation>
    <scope>NUCLEOTIDE SEQUENCE [LARGE SCALE GENOMIC DNA]</scope>
    <source>
        <strain evidence="3">ATCC PRA-260 / SAW760</strain>
    </source>
</reference>
<dbReference type="AlphaFoldDB" id="B0EU62"/>
<dbReference type="PROSITE" id="PS50918">
    <property type="entry name" value="WWE"/>
    <property type="match status" value="1"/>
</dbReference>
<name>B0EU62_ENTDS</name>
<dbReference type="SUPFAM" id="SSF117839">
    <property type="entry name" value="WWE domain"/>
    <property type="match status" value="2"/>
</dbReference>
<feature type="domain" description="WWE" evidence="1">
    <location>
        <begin position="1"/>
        <end position="93"/>
    </location>
</feature>
<dbReference type="VEuPathDB" id="AmoebaDB:EDI_236950"/>
<dbReference type="Proteomes" id="UP000008076">
    <property type="component" value="Unassembled WGS sequence"/>
</dbReference>
<dbReference type="KEGG" id="edi:EDI_236950"/>
<dbReference type="EMBL" id="DS550844">
    <property type="protein sequence ID" value="EDR21941.1"/>
    <property type="molecule type" value="Genomic_DNA"/>
</dbReference>
<evidence type="ECO:0000313" key="2">
    <source>
        <dbReference type="EMBL" id="EDR21941.1"/>
    </source>
</evidence>
<keyword evidence="3" id="KW-1185">Reference proteome</keyword>
<sequence length="177" mass="21145">MSQIHREPTIYYQWEWEEVKGVFFSSRWTPYRRAENKLLEEHYQEFLDEIYIGIVSLPNVQQKKQPRIGDYEIDFKNLKQVNKQTGTTRSIRRVRVEIEWDNIQWCYSGKPCSSHISKILEDNYIKYIDGGGDEVIELTLGKKHQKYSIDYATFVQKNLTTNTYRKLSRVVLPNITN</sequence>
<dbReference type="RefSeq" id="XP_001741604.1">
    <property type="nucleotide sequence ID" value="XM_001741552.1"/>
</dbReference>
<gene>
    <name evidence="2" type="ORF">EDI_236950</name>
</gene>
<dbReference type="Gene3D" id="3.30.720.50">
    <property type="match status" value="2"/>
</dbReference>
<evidence type="ECO:0000313" key="3">
    <source>
        <dbReference type="Proteomes" id="UP000008076"/>
    </source>
</evidence>
<dbReference type="eggNOG" id="ENOG502RC4N">
    <property type="taxonomic scope" value="Eukaryota"/>
</dbReference>
<dbReference type="OrthoDB" id="24952at2759"/>
<accession>B0EU62</accession>
<proteinExistence type="predicted"/>
<protein>
    <recommendedName>
        <fullName evidence="1">WWE domain-containing protein</fullName>
    </recommendedName>
</protein>
<dbReference type="InterPro" id="IPR004170">
    <property type="entry name" value="WWE_dom"/>
</dbReference>
<organism evidence="3">
    <name type="scientific">Entamoeba dispar (strain ATCC PRA-260 / SAW760)</name>
    <dbReference type="NCBI Taxonomy" id="370354"/>
    <lineage>
        <taxon>Eukaryota</taxon>
        <taxon>Amoebozoa</taxon>
        <taxon>Evosea</taxon>
        <taxon>Archamoebae</taxon>
        <taxon>Mastigamoebida</taxon>
        <taxon>Entamoebidae</taxon>
        <taxon>Entamoeba</taxon>
    </lineage>
</organism>
<dbReference type="InterPro" id="IPR037197">
    <property type="entry name" value="WWE_dom_sf"/>
</dbReference>
<dbReference type="Pfam" id="PF02825">
    <property type="entry name" value="WWE"/>
    <property type="match status" value="2"/>
</dbReference>
<dbReference type="OMA" id="EWDNIQW"/>